<name>A0A9Q1EZU4_SYNKA</name>
<dbReference type="InterPro" id="IPR002466">
    <property type="entry name" value="A_deamin"/>
</dbReference>
<dbReference type="AlphaFoldDB" id="A0A9Q1EZU4"/>
<comment type="caution">
    <text evidence="2">The sequence shown here is derived from an EMBL/GenBank/DDBJ whole genome shotgun (WGS) entry which is preliminary data.</text>
</comment>
<evidence type="ECO:0000313" key="2">
    <source>
        <dbReference type="EMBL" id="KAJ8348324.1"/>
    </source>
</evidence>
<dbReference type="GO" id="GO:0005737">
    <property type="term" value="C:cytoplasm"/>
    <property type="evidence" value="ECO:0007669"/>
    <property type="project" value="TreeGrafter"/>
</dbReference>
<dbReference type="OrthoDB" id="10268011at2759"/>
<dbReference type="Proteomes" id="UP001152622">
    <property type="component" value="Chromosome 10"/>
</dbReference>
<dbReference type="Pfam" id="PF02137">
    <property type="entry name" value="A_deamin"/>
    <property type="match status" value="1"/>
</dbReference>
<proteinExistence type="predicted"/>
<keyword evidence="3" id="KW-1185">Reference proteome</keyword>
<dbReference type="PROSITE" id="PS50141">
    <property type="entry name" value="A_DEAMIN_EDITASE"/>
    <property type="match status" value="1"/>
</dbReference>
<organism evidence="2 3">
    <name type="scientific">Synaphobranchus kaupii</name>
    <name type="common">Kaup's arrowtooth eel</name>
    <dbReference type="NCBI Taxonomy" id="118154"/>
    <lineage>
        <taxon>Eukaryota</taxon>
        <taxon>Metazoa</taxon>
        <taxon>Chordata</taxon>
        <taxon>Craniata</taxon>
        <taxon>Vertebrata</taxon>
        <taxon>Euteleostomi</taxon>
        <taxon>Actinopterygii</taxon>
        <taxon>Neopterygii</taxon>
        <taxon>Teleostei</taxon>
        <taxon>Anguilliformes</taxon>
        <taxon>Synaphobranchidae</taxon>
        <taxon>Synaphobranchus</taxon>
    </lineage>
</organism>
<dbReference type="EMBL" id="JAINUF010000010">
    <property type="protein sequence ID" value="KAJ8348324.1"/>
    <property type="molecule type" value="Genomic_DNA"/>
</dbReference>
<gene>
    <name evidence="2" type="ORF">SKAU_G00269130</name>
</gene>
<evidence type="ECO:0000259" key="1">
    <source>
        <dbReference type="PROSITE" id="PS50141"/>
    </source>
</evidence>
<reference evidence="2" key="1">
    <citation type="journal article" date="2023" name="Science">
        <title>Genome structures resolve the early diversification of teleost fishes.</title>
        <authorList>
            <person name="Parey E."/>
            <person name="Louis A."/>
            <person name="Montfort J."/>
            <person name="Bouchez O."/>
            <person name="Roques C."/>
            <person name="Iampietro C."/>
            <person name="Lluch J."/>
            <person name="Castinel A."/>
            <person name="Donnadieu C."/>
            <person name="Desvignes T."/>
            <person name="Floi Bucao C."/>
            <person name="Jouanno E."/>
            <person name="Wen M."/>
            <person name="Mejri S."/>
            <person name="Dirks R."/>
            <person name="Jansen H."/>
            <person name="Henkel C."/>
            <person name="Chen W.J."/>
            <person name="Zahm M."/>
            <person name="Cabau C."/>
            <person name="Klopp C."/>
            <person name="Thompson A.W."/>
            <person name="Robinson-Rechavi M."/>
            <person name="Braasch I."/>
            <person name="Lecointre G."/>
            <person name="Bobe J."/>
            <person name="Postlethwait J.H."/>
            <person name="Berthelot C."/>
            <person name="Roest Crollius H."/>
            <person name="Guiguen Y."/>
        </authorList>
    </citation>
    <scope>NUCLEOTIDE SEQUENCE</scope>
    <source>
        <strain evidence="2">WJC10195</strain>
    </source>
</reference>
<accession>A0A9Q1EZU4</accession>
<dbReference type="PANTHER" id="PTHR10910:SF106">
    <property type="entry name" value="ADENOSINE DEAMINASE DOMAIN-CONTAINING PROTEIN 2"/>
    <property type="match status" value="1"/>
</dbReference>
<protein>
    <recommendedName>
        <fullName evidence="1">A to I editase domain-containing protein</fullName>
    </recommendedName>
</protein>
<evidence type="ECO:0000313" key="3">
    <source>
        <dbReference type="Proteomes" id="UP001152622"/>
    </source>
</evidence>
<dbReference type="GO" id="GO:0005730">
    <property type="term" value="C:nucleolus"/>
    <property type="evidence" value="ECO:0007669"/>
    <property type="project" value="TreeGrafter"/>
</dbReference>
<feature type="domain" description="A to I editase" evidence="1">
    <location>
        <begin position="218"/>
        <end position="530"/>
    </location>
</feature>
<dbReference type="GO" id="GO:0003726">
    <property type="term" value="F:double-stranded RNA adenosine deaminase activity"/>
    <property type="evidence" value="ECO:0007669"/>
    <property type="project" value="TreeGrafter"/>
</dbReference>
<dbReference type="GO" id="GO:0006396">
    <property type="term" value="P:RNA processing"/>
    <property type="evidence" value="ECO:0007669"/>
    <property type="project" value="InterPro"/>
</dbReference>
<dbReference type="GO" id="GO:0008251">
    <property type="term" value="F:tRNA-specific adenosine deaminase activity"/>
    <property type="evidence" value="ECO:0007669"/>
    <property type="project" value="TreeGrafter"/>
</dbReference>
<dbReference type="GO" id="GO:0003725">
    <property type="term" value="F:double-stranded RNA binding"/>
    <property type="evidence" value="ECO:0007669"/>
    <property type="project" value="TreeGrafter"/>
</dbReference>
<dbReference type="GO" id="GO:0006382">
    <property type="term" value="P:adenosine to inosine editing"/>
    <property type="evidence" value="ECO:0007669"/>
    <property type="project" value="TreeGrafter"/>
</dbReference>
<dbReference type="SMART" id="SM00552">
    <property type="entry name" value="ADEAMc"/>
    <property type="match status" value="1"/>
</dbReference>
<dbReference type="PANTHER" id="PTHR10910">
    <property type="entry name" value="EUKARYOTE SPECIFIC DSRNA BINDING PROTEIN"/>
    <property type="match status" value="1"/>
</dbReference>
<sequence>MLKKQYYSRLNSFSSGTSDTFPYDWRVSVMEDQERIMDSKRLPRMAACLMMRFPSEREANSGTDSGHFSRKKAGDISSFDMHAFNIITPELELVGEASCMLMQDSCEKEKDLLADDSEEQDPCDGYSDDALDACSHGKFFNRGQDKKEGSPKRSKRTGAGYTDWHKHRTAAVCSERFDHLLYECPEFHSCKSSFAAFVLEREVTDTEGQTCEQYEVVALGTGKSSCSGWICFSGHVVHDCHAVVIARRALRRFLFKQLLLFFSDDPGCKERSIYESTSDSHLLQLKPKIYLHLYTNQTPKGAAQCILMKSSLSSYTSLKLQCHAKGSLIPAVFLHPSTWGARICCMSDSDKLSRWALTGLQGALLSHFIQPLYITSVVLGGSSHYSEKVSDTINKRLGEGWQNQLPPTFSHTKIFFFSGENVGPLVCSHHCKNLSLNWSMGDTSIEILDSTNGHTIEGSPFISGPGFSSRLCKRAFFSIFREIAKLGNHLDLLGLATYHDAKMSARLYQTTKVLANEQFMANNAGPWNSKQLVDSFGH</sequence>